<feature type="domain" description="Glutamine amidotransferase type-2" evidence="8">
    <location>
        <begin position="2"/>
        <end position="206"/>
    </location>
</feature>
<dbReference type="InterPro" id="IPR029055">
    <property type="entry name" value="Ntn_hydrolases_N"/>
</dbReference>
<accession>A0A6C0CNQ1</accession>
<dbReference type="GO" id="GO:0006189">
    <property type="term" value="P:'de novo' IMP biosynthetic process"/>
    <property type="evidence" value="ECO:0007669"/>
    <property type="project" value="UniProtKB-UniPathway"/>
</dbReference>
<proteinExistence type="inferred from homology"/>
<name>A0A6C0CNQ1_9ZZZZ</name>
<protein>
    <recommendedName>
        <fullName evidence="3">amidophosphoribosyltransferase</fullName>
        <ecNumber evidence="3">2.4.2.14</ecNumber>
    </recommendedName>
</protein>
<dbReference type="PROSITE" id="PS51278">
    <property type="entry name" value="GATASE_TYPE_2"/>
    <property type="match status" value="1"/>
</dbReference>
<dbReference type="SUPFAM" id="SSF56235">
    <property type="entry name" value="N-terminal nucleophile aminohydrolases (Ntn hydrolases)"/>
    <property type="match status" value="1"/>
</dbReference>
<dbReference type="UniPathway" id="UPA00074">
    <property type="reaction ID" value="UER00124"/>
</dbReference>
<sequence length="439" mass="51293">MCGIFGIYNKNSTNNIKKIIKYLKRLQHRGKDGYGIVTYNDENFYENKYKGTINLNNNLFDFTRNIKIGIAHTRYTTSTKYINGNKTAIQPLKENLNNFLTYLVHNGNIINIKTHDTYYLLNLIKTQKGTMDEKLKYIVNNVPAAFCLMLIHNDSLYIVRDRFGIRPLCFGEDKKSWFISSESCALPKNTYTRDVKPGEIIKISNNIFSTIYQHPNPKMSLCSFELYYFLNDNSFVDGYYVKNIRKYLGKLLAEKEKITAKNYIVVGIPQTGIYYGKEYAKQLHLDYKQYIYKDTSIGRTFILPNQETRINECKKKFIYNCEKLKNKNIIIVDDSIVRGNVIKSIIYNLKQCGVNEIHVRIPSPPVIDICELGIAIREKKELLAYNNSIKNMEKELEINSLEYLYLNEIDFFPKNTYNQCFSGKITNEIKKWKPIQLSL</sequence>
<dbReference type="GO" id="GO:0004044">
    <property type="term" value="F:amidophosphoribosyltransferase activity"/>
    <property type="evidence" value="ECO:0007669"/>
    <property type="project" value="UniProtKB-EC"/>
</dbReference>
<dbReference type="InterPro" id="IPR017932">
    <property type="entry name" value="GATase_2_dom"/>
</dbReference>
<evidence type="ECO:0000256" key="4">
    <source>
        <dbReference type="ARBA" id="ARBA00022676"/>
    </source>
</evidence>
<comment type="pathway">
    <text evidence="1">Purine metabolism; IMP biosynthesis via de novo pathway; N(1)-(5-phospho-D-ribosyl)glycinamide from 5-phospho-alpha-D-ribose 1-diphosphate: step 1/2.</text>
</comment>
<evidence type="ECO:0000256" key="5">
    <source>
        <dbReference type="ARBA" id="ARBA00022679"/>
    </source>
</evidence>
<comment type="similarity">
    <text evidence="2">In the C-terminal section; belongs to the purine/pyrimidine phosphoribosyltransferase family.</text>
</comment>
<dbReference type="PANTHER" id="PTHR11907">
    <property type="entry name" value="AMIDOPHOSPHORIBOSYLTRANSFERASE"/>
    <property type="match status" value="1"/>
</dbReference>
<evidence type="ECO:0000259" key="8">
    <source>
        <dbReference type="PROSITE" id="PS51278"/>
    </source>
</evidence>
<keyword evidence="6" id="KW-0658">Purine biosynthesis</keyword>
<dbReference type="CDD" id="cd06223">
    <property type="entry name" value="PRTases_typeI"/>
    <property type="match status" value="1"/>
</dbReference>
<dbReference type="GO" id="GO:0009113">
    <property type="term" value="P:purine nucleobase biosynthetic process"/>
    <property type="evidence" value="ECO:0007669"/>
    <property type="project" value="InterPro"/>
</dbReference>
<dbReference type="EC" id="2.4.2.14" evidence="3"/>
<reference evidence="9" key="1">
    <citation type="journal article" date="2020" name="Nature">
        <title>Giant virus diversity and host interactions through global metagenomics.</title>
        <authorList>
            <person name="Schulz F."/>
            <person name="Roux S."/>
            <person name="Paez-Espino D."/>
            <person name="Jungbluth S."/>
            <person name="Walsh D.A."/>
            <person name="Denef V.J."/>
            <person name="McMahon K.D."/>
            <person name="Konstantinidis K.T."/>
            <person name="Eloe-Fadrosh E.A."/>
            <person name="Kyrpides N.C."/>
            <person name="Woyke T."/>
        </authorList>
    </citation>
    <scope>NUCLEOTIDE SEQUENCE</scope>
    <source>
        <strain evidence="9">GVMAG-M-3300021425-14</strain>
    </source>
</reference>
<dbReference type="Pfam" id="PF13537">
    <property type="entry name" value="GATase_7"/>
    <property type="match status" value="1"/>
</dbReference>
<evidence type="ECO:0000313" key="9">
    <source>
        <dbReference type="EMBL" id="QHT05913.1"/>
    </source>
</evidence>
<dbReference type="SUPFAM" id="SSF53271">
    <property type="entry name" value="PRTase-like"/>
    <property type="match status" value="1"/>
</dbReference>
<dbReference type="InterPro" id="IPR029057">
    <property type="entry name" value="PRTase-like"/>
</dbReference>
<dbReference type="Pfam" id="PF00156">
    <property type="entry name" value="Pribosyltran"/>
    <property type="match status" value="1"/>
</dbReference>
<organism evidence="9">
    <name type="scientific">viral metagenome</name>
    <dbReference type="NCBI Taxonomy" id="1070528"/>
    <lineage>
        <taxon>unclassified sequences</taxon>
        <taxon>metagenomes</taxon>
        <taxon>organismal metagenomes</taxon>
    </lineage>
</organism>
<evidence type="ECO:0000256" key="1">
    <source>
        <dbReference type="ARBA" id="ARBA00005209"/>
    </source>
</evidence>
<dbReference type="InterPro" id="IPR000836">
    <property type="entry name" value="PRTase_dom"/>
</dbReference>
<dbReference type="AlphaFoldDB" id="A0A6C0CNQ1"/>
<dbReference type="EMBL" id="MN739461">
    <property type="protein sequence ID" value="QHT05913.1"/>
    <property type="molecule type" value="Genomic_DNA"/>
</dbReference>
<dbReference type="InterPro" id="IPR005854">
    <property type="entry name" value="PurF"/>
</dbReference>
<dbReference type="Gene3D" id="3.60.20.10">
    <property type="entry name" value="Glutamine Phosphoribosylpyrophosphate, subunit 1, domain 1"/>
    <property type="match status" value="1"/>
</dbReference>
<evidence type="ECO:0000256" key="3">
    <source>
        <dbReference type="ARBA" id="ARBA00011941"/>
    </source>
</evidence>
<keyword evidence="5" id="KW-0808">Transferase</keyword>
<evidence type="ECO:0000256" key="7">
    <source>
        <dbReference type="ARBA" id="ARBA00022962"/>
    </source>
</evidence>
<keyword evidence="7" id="KW-0315">Glutamine amidotransferase</keyword>
<evidence type="ECO:0000256" key="6">
    <source>
        <dbReference type="ARBA" id="ARBA00022755"/>
    </source>
</evidence>
<dbReference type="PIRSF" id="PIRSF000485">
    <property type="entry name" value="Amd_phspho_trans"/>
    <property type="match status" value="1"/>
</dbReference>
<dbReference type="Gene3D" id="3.40.50.2020">
    <property type="match status" value="1"/>
</dbReference>
<keyword evidence="4" id="KW-0328">Glycosyltransferase</keyword>
<evidence type="ECO:0000256" key="2">
    <source>
        <dbReference type="ARBA" id="ARBA00010138"/>
    </source>
</evidence>